<accession>A0A0N9HYE6</accession>
<proteinExistence type="predicted"/>
<dbReference type="InterPro" id="IPR009081">
    <property type="entry name" value="PP-bd_ACP"/>
</dbReference>
<evidence type="ECO:0000313" key="3">
    <source>
        <dbReference type="Proteomes" id="UP000063699"/>
    </source>
</evidence>
<keyword evidence="3" id="KW-1185">Reference proteome</keyword>
<dbReference type="EMBL" id="CP012752">
    <property type="protein sequence ID" value="ALG08681.1"/>
    <property type="molecule type" value="Genomic_DNA"/>
</dbReference>
<dbReference type="KEGG" id="kphy:AOZ06_18725"/>
<dbReference type="OrthoDB" id="3537906at2"/>
<dbReference type="SUPFAM" id="SSF47336">
    <property type="entry name" value="ACP-like"/>
    <property type="match status" value="1"/>
</dbReference>
<evidence type="ECO:0000259" key="1">
    <source>
        <dbReference type="PROSITE" id="PS50075"/>
    </source>
</evidence>
<dbReference type="AlphaFoldDB" id="A0A0N9HYE6"/>
<evidence type="ECO:0000313" key="2">
    <source>
        <dbReference type="EMBL" id="ALG08681.1"/>
    </source>
</evidence>
<dbReference type="InterPro" id="IPR036736">
    <property type="entry name" value="ACP-like_sf"/>
</dbReference>
<dbReference type="STRING" id="860235.AOZ06_18725"/>
<dbReference type="Gene3D" id="1.10.1200.10">
    <property type="entry name" value="ACP-like"/>
    <property type="match status" value="1"/>
</dbReference>
<name>A0A0N9HYE6_9PSEU</name>
<feature type="domain" description="Carrier" evidence="1">
    <location>
        <begin position="12"/>
        <end position="89"/>
    </location>
</feature>
<dbReference type="Pfam" id="PF00550">
    <property type="entry name" value="PP-binding"/>
    <property type="match status" value="1"/>
</dbReference>
<sequence length="90" mass="9593">MTVQNEKPAVAADVATEIREILVSAAGLDPSAFDGDENDSLADLGLDSLATMELQAIVQTRHQVRIPDESLAMSVPEIAAYVRDGLAERV</sequence>
<reference evidence="2 3" key="1">
    <citation type="submission" date="2015-07" db="EMBL/GenBank/DDBJ databases">
        <title>Genome sequencing of Kibdelosporangium phytohabitans.</title>
        <authorList>
            <person name="Qin S."/>
            <person name="Xing K."/>
        </authorList>
    </citation>
    <scope>NUCLEOTIDE SEQUENCE [LARGE SCALE GENOMIC DNA]</scope>
    <source>
        <strain evidence="2 3">KLBMP1111</strain>
    </source>
</reference>
<dbReference type="RefSeq" id="WP_054290588.1">
    <property type="nucleotide sequence ID" value="NZ_CP012752.1"/>
</dbReference>
<dbReference type="Proteomes" id="UP000063699">
    <property type="component" value="Chromosome"/>
</dbReference>
<dbReference type="PROSITE" id="PS50075">
    <property type="entry name" value="CARRIER"/>
    <property type="match status" value="1"/>
</dbReference>
<gene>
    <name evidence="2" type="ORF">AOZ06_18725</name>
</gene>
<organism evidence="2 3">
    <name type="scientific">Kibdelosporangium phytohabitans</name>
    <dbReference type="NCBI Taxonomy" id="860235"/>
    <lineage>
        <taxon>Bacteria</taxon>
        <taxon>Bacillati</taxon>
        <taxon>Actinomycetota</taxon>
        <taxon>Actinomycetes</taxon>
        <taxon>Pseudonocardiales</taxon>
        <taxon>Pseudonocardiaceae</taxon>
        <taxon>Kibdelosporangium</taxon>
    </lineage>
</organism>
<protein>
    <submittedName>
        <fullName evidence="2">Phosphopantetheine-binding protein</fullName>
    </submittedName>
</protein>